<evidence type="ECO:0000256" key="1">
    <source>
        <dbReference type="ARBA" id="ARBA00022512"/>
    </source>
</evidence>
<feature type="compositionally biased region" description="Polar residues" evidence="5">
    <location>
        <begin position="461"/>
        <end position="486"/>
    </location>
</feature>
<dbReference type="OrthoDB" id="134475at2"/>
<feature type="domain" description="Gram-positive cocci surface proteins LPxTG" evidence="6">
    <location>
        <begin position="611"/>
        <end position="647"/>
    </location>
</feature>
<evidence type="ECO:0000256" key="5">
    <source>
        <dbReference type="SAM" id="MobiDB-lite"/>
    </source>
</evidence>
<evidence type="ECO:0000313" key="8">
    <source>
        <dbReference type="EMBL" id="SEE17369.1"/>
    </source>
</evidence>
<keyword evidence="2" id="KW-0964">Secreted</keyword>
<evidence type="ECO:0000259" key="7">
    <source>
        <dbReference type="Pfam" id="PF25549"/>
    </source>
</evidence>
<evidence type="ECO:0000256" key="2">
    <source>
        <dbReference type="ARBA" id="ARBA00022525"/>
    </source>
</evidence>
<dbReference type="Proteomes" id="UP000199220">
    <property type="component" value="Unassembled WGS sequence"/>
</dbReference>
<dbReference type="Pfam" id="PF00746">
    <property type="entry name" value="Gram_pos_anchor"/>
    <property type="match status" value="1"/>
</dbReference>
<accession>A0A1H5GNT8</accession>
<feature type="domain" description="DUF7927" evidence="7">
    <location>
        <begin position="72"/>
        <end position="187"/>
    </location>
</feature>
<dbReference type="PANTHER" id="PTHR34819">
    <property type="entry name" value="LARGE CYSTEINE-RICH PERIPLASMIC PROTEIN OMCB"/>
    <property type="match status" value="1"/>
</dbReference>
<evidence type="ECO:0000313" key="9">
    <source>
        <dbReference type="EMBL" id="SEE87420.1"/>
    </source>
</evidence>
<dbReference type="Pfam" id="PF25549">
    <property type="entry name" value="DUF7927"/>
    <property type="match status" value="4"/>
</dbReference>
<evidence type="ECO:0000313" key="10">
    <source>
        <dbReference type="Proteomes" id="UP000199220"/>
    </source>
</evidence>
<name>A0A1H5GNT8_9MICO</name>
<feature type="compositionally biased region" description="Pro residues" evidence="5">
    <location>
        <begin position="599"/>
        <end position="609"/>
    </location>
</feature>
<dbReference type="InterPro" id="IPR013783">
    <property type="entry name" value="Ig-like_fold"/>
</dbReference>
<dbReference type="Gene3D" id="2.60.40.10">
    <property type="entry name" value="Immunoglobulins"/>
    <property type="match status" value="1"/>
</dbReference>
<dbReference type="AlphaFoldDB" id="A0A1H5GNT8"/>
<feature type="region of interest" description="Disordered" evidence="5">
    <location>
        <begin position="594"/>
        <end position="619"/>
    </location>
</feature>
<dbReference type="EMBL" id="FNTX01000002">
    <property type="protein sequence ID" value="SEE87420.1"/>
    <property type="molecule type" value="Genomic_DNA"/>
</dbReference>
<keyword evidence="4" id="KW-0572">Peptidoglycan-anchor</keyword>
<feature type="region of interest" description="Disordered" evidence="5">
    <location>
        <begin position="32"/>
        <end position="61"/>
    </location>
</feature>
<keyword evidence="10" id="KW-1185">Reference proteome</keyword>
<dbReference type="NCBIfam" id="TIGR01451">
    <property type="entry name" value="B_ant_repeat"/>
    <property type="match status" value="2"/>
</dbReference>
<dbReference type="InterPro" id="IPR051172">
    <property type="entry name" value="Chlamydia_OmcB"/>
</dbReference>
<dbReference type="GO" id="GO:0005975">
    <property type="term" value="P:carbohydrate metabolic process"/>
    <property type="evidence" value="ECO:0007669"/>
    <property type="project" value="UniProtKB-ARBA"/>
</dbReference>
<sequence>MSWTGALGAGESVELSYTVTVEPGGDGIVRNVAWEPEDPQNPVPPECDPPEEGADPDTGEPCAQTEHLLPRLTVTKTADRAELPAVGESVEYTITVTNDGPGAYTADSPATLTDDLEDVLDAATFNNDATATTGEVSYDEPTLSWQGALEAGASATITYSVTYTGEADQNLRNLACVPESETAPDEASCDAVQIPGAGLTAWKQVDSSDEPAVAGSVLTYTLFFANDGEATATVDHIDDLAHVSDDADITSEPTSTDGLLVSRDGNQIAITGDVPAGQTRTATYQVTVKPDGQRGDDIAANFLLVNDPDNPPTPPEEPVCNPTDTEFPDCTSTPIGAVEYTKNVTASSDPVAAGTVLTYTITVTNTGQATAPLSREDVLTDVLDDAELTSVPESDTDSVTISDVAEDRFQIGGELAAGETATITYQATVNADTERGNNTADNFLVTPGDTPPAECEDGATDCTTTPLPQVEASKSSDPESGSSVTADQEVTYTLTFANTGEAAGAVDYTDHLTDVLDDAVLTAGPTASNQDLTAITEGETIRITGTVPAGAVHTVNYTVTVNAYDQQGNHQLNNVIAVTGEEPVCVDDSSLCTEHEIPEPPALPTPPQEPGGNLPNTGADTTTVLLATLLLLGIGAGMTHLARRRKNTLQEPSQKATLGNLM</sequence>
<dbReference type="EMBL" id="FNTX01000001">
    <property type="protein sequence ID" value="SEE17369.1"/>
    <property type="molecule type" value="Genomic_DNA"/>
</dbReference>
<reference evidence="8" key="1">
    <citation type="submission" date="2016-10" db="EMBL/GenBank/DDBJ databases">
        <authorList>
            <person name="de Groot N.N."/>
        </authorList>
    </citation>
    <scope>NUCLEOTIDE SEQUENCE [LARGE SCALE GENOMIC DNA]</scope>
    <source>
        <strain evidence="8">DSM 21368</strain>
    </source>
</reference>
<feature type="compositionally biased region" description="Acidic residues" evidence="5">
    <location>
        <begin position="48"/>
        <end position="58"/>
    </location>
</feature>
<dbReference type="InterPro" id="IPR047589">
    <property type="entry name" value="DUF11_rpt"/>
</dbReference>
<evidence type="ECO:0000256" key="4">
    <source>
        <dbReference type="ARBA" id="ARBA00023088"/>
    </source>
</evidence>
<keyword evidence="1" id="KW-0134">Cell wall</keyword>
<feature type="domain" description="DUF7927" evidence="7">
    <location>
        <begin position="470"/>
        <end position="597"/>
    </location>
</feature>
<evidence type="ECO:0000259" key="6">
    <source>
        <dbReference type="Pfam" id="PF00746"/>
    </source>
</evidence>
<feature type="domain" description="DUF7927" evidence="7">
    <location>
        <begin position="338"/>
        <end position="466"/>
    </location>
</feature>
<dbReference type="InterPro" id="IPR019931">
    <property type="entry name" value="LPXTG_anchor"/>
</dbReference>
<feature type="region of interest" description="Disordered" evidence="5">
    <location>
        <begin position="442"/>
        <end position="486"/>
    </location>
</feature>
<evidence type="ECO:0000256" key="3">
    <source>
        <dbReference type="ARBA" id="ARBA00022729"/>
    </source>
</evidence>
<dbReference type="InterPro" id="IPR057687">
    <property type="entry name" value="DUF7927"/>
</dbReference>
<dbReference type="NCBIfam" id="TIGR01167">
    <property type="entry name" value="LPXTG_anchor"/>
    <property type="match status" value="1"/>
</dbReference>
<feature type="domain" description="DUF7927" evidence="7">
    <location>
        <begin position="199"/>
        <end position="335"/>
    </location>
</feature>
<protein>
    <submittedName>
        <fullName evidence="8">LPXTG-motif cell wall anchor domain-containing protein/conserved repeat domain-containing protein/fimbrial isopeptide formation D2 domain-containing protein</fullName>
    </submittedName>
</protein>
<dbReference type="RefSeq" id="WP_089772531.1">
    <property type="nucleotide sequence ID" value="NZ_FNTX01000001.1"/>
</dbReference>
<reference evidence="10" key="2">
    <citation type="submission" date="2016-10" db="EMBL/GenBank/DDBJ databases">
        <authorList>
            <person name="Varghese N."/>
            <person name="Submissions S."/>
        </authorList>
    </citation>
    <scope>NUCLEOTIDE SEQUENCE [LARGE SCALE GENOMIC DNA]</scope>
    <source>
        <strain evidence="10">DSM 21368</strain>
    </source>
</reference>
<dbReference type="STRING" id="648782.SAMN04488554_1712"/>
<keyword evidence="3" id="KW-0732">Signal</keyword>
<proteinExistence type="predicted"/>
<dbReference type="PANTHER" id="PTHR34819:SF3">
    <property type="entry name" value="CELL SURFACE PROTEIN"/>
    <property type="match status" value="1"/>
</dbReference>
<organism evidence="8 10">
    <name type="scientific">Ruania alba</name>
    <dbReference type="NCBI Taxonomy" id="648782"/>
    <lineage>
        <taxon>Bacteria</taxon>
        <taxon>Bacillati</taxon>
        <taxon>Actinomycetota</taxon>
        <taxon>Actinomycetes</taxon>
        <taxon>Micrococcales</taxon>
        <taxon>Ruaniaceae</taxon>
        <taxon>Ruania</taxon>
    </lineage>
</organism>
<gene>
    <name evidence="8" type="ORF">SAMN04488554_1712</name>
    <name evidence="9" type="ORF">SAMN04488554_3314</name>
</gene>